<protein>
    <submittedName>
        <fullName evidence="2 3">von Willebrand factor D and EGF domain-containing protein-like protein</fullName>
    </submittedName>
</protein>
<keyword evidence="4" id="KW-1185">Reference proteome</keyword>
<proteinExistence type="predicted"/>
<sequence length="115" mass="12586">MRERGANRVVENFYDTSIKTDGRSCLQSGIRHVGQAGFGQDFTPPHRNVASVPGGTPKVTGQHGEGSEQEKKENKRNPHKSKLSIDRRSDFGCDGKPQHGNVTRAEVTESLTGLK</sequence>
<organism evidence="2">
    <name type="scientific">Anopheles sinensis</name>
    <name type="common">Mosquito</name>
    <dbReference type="NCBI Taxonomy" id="74873"/>
    <lineage>
        <taxon>Eukaryota</taxon>
        <taxon>Metazoa</taxon>
        <taxon>Ecdysozoa</taxon>
        <taxon>Arthropoda</taxon>
        <taxon>Hexapoda</taxon>
        <taxon>Insecta</taxon>
        <taxon>Pterygota</taxon>
        <taxon>Neoptera</taxon>
        <taxon>Endopterygota</taxon>
        <taxon>Diptera</taxon>
        <taxon>Nematocera</taxon>
        <taxon>Culicoidea</taxon>
        <taxon>Culicidae</taxon>
        <taxon>Anophelinae</taxon>
        <taxon>Anopheles</taxon>
    </lineage>
</organism>
<accession>A0A084WBR5</accession>
<reference evidence="2 4" key="1">
    <citation type="journal article" date="2014" name="BMC Genomics">
        <title>Genome sequence of Anopheles sinensis provides insight into genetics basis of mosquito competence for malaria parasites.</title>
        <authorList>
            <person name="Zhou D."/>
            <person name="Zhang D."/>
            <person name="Ding G."/>
            <person name="Shi L."/>
            <person name="Hou Q."/>
            <person name="Ye Y."/>
            <person name="Xu Y."/>
            <person name="Zhou H."/>
            <person name="Xiong C."/>
            <person name="Li S."/>
            <person name="Yu J."/>
            <person name="Hong S."/>
            <person name="Yu X."/>
            <person name="Zou P."/>
            <person name="Chen C."/>
            <person name="Chang X."/>
            <person name="Wang W."/>
            <person name="Lv Y."/>
            <person name="Sun Y."/>
            <person name="Ma L."/>
            <person name="Shen B."/>
            <person name="Zhu C."/>
        </authorList>
    </citation>
    <scope>NUCLEOTIDE SEQUENCE [LARGE SCALE GENOMIC DNA]</scope>
</reference>
<feature type="region of interest" description="Disordered" evidence="1">
    <location>
        <begin position="35"/>
        <end position="115"/>
    </location>
</feature>
<evidence type="ECO:0000313" key="3">
    <source>
        <dbReference type="EnsemblMetazoa" id="ASIC015702-PA"/>
    </source>
</evidence>
<dbReference type="EMBL" id="ATLV01022426">
    <property type="status" value="NOT_ANNOTATED_CDS"/>
    <property type="molecule type" value="Genomic_DNA"/>
</dbReference>
<evidence type="ECO:0000313" key="2">
    <source>
        <dbReference type="EMBL" id="KFB47659.1"/>
    </source>
</evidence>
<dbReference type="EMBL" id="KE525332">
    <property type="protein sequence ID" value="KFB47659.1"/>
    <property type="molecule type" value="Genomic_DNA"/>
</dbReference>
<evidence type="ECO:0000313" key="4">
    <source>
        <dbReference type="Proteomes" id="UP000030765"/>
    </source>
</evidence>
<dbReference type="EnsemblMetazoa" id="ASIC015702-RA">
    <property type="protein sequence ID" value="ASIC015702-PA"/>
    <property type="gene ID" value="ASIC015702"/>
</dbReference>
<feature type="compositionally biased region" description="Basic and acidic residues" evidence="1">
    <location>
        <begin position="83"/>
        <end position="97"/>
    </location>
</feature>
<evidence type="ECO:0000256" key="1">
    <source>
        <dbReference type="SAM" id="MobiDB-lite"/>
    </source>
</evidence>
<feature type="compositionally biased region" description="Basic and acidic residues" evidence="1">
    <location>
        <begin position="65"/>
        <end position="76"/>
    </location>
</feature>
<name>A0A084WBR5_ANOSI</name>
<gene>
    <name evidence="2" type="ORF">ZHAS_00015702</name>
</gene>
<dbReference type="Proteomes" id="UP000030765">
    <property type="component" value="Unassembled WGS sequence"/>
</dbReference>
<dbReference type="AlphaFoldDB" id="A0A084WBR5"/>
<dbReference type="VEuPathDB" id="VectorBase:ASIC015702"/>
<reference evidence="3" key="2">
    <citation type="submission" date="2020-05" db="UniProtKB">
        <authorList>
            <consortium name="EnsemblMetazoa"/>
        </authorList>
    </citation>
    <scope>IDENTIFICATION</scope>
</reference>